<proteinExistence type="predicted"/>
<protein>
    <submittedName>
        <fullName evidence="1">Uncharacterized protein</fullName>
    </submittedName>
</protein>
<dbReference type="AlphaFoldDB" id="A0A6G1EQX2"/>
<evidence type="ECO:0000313" key="1">
    <source>
        <dbReference type="EMBL" id="KAF0927036.1"/>
    </source>
</evidence>
<evidence type="ECO:0000313" key="2">
    <source>
        <dbReference type="Proteomes" id="UP000479710"/>
    </source>
</evidence>
<gene>
    <name evidence="1" type="ORF">E2562_029257</name>
</gene>
<keyword evidence="2" id="KW-1185">Reference proteome</keyword>
<name>A0A6G1EQX2_9ORYZ</name>
<reference evidence="1 2" key="1">
    <citation type="submission" date="2019-11" db="EMBL/GenBank/DDBJ databases">
        <title>Whole genome sequence of Oryza granulata.</title>
        <authorList>
            <person name="Li W."/>
        </authorList>
    </citation>
    <scope>NUCLEOTIDE SEQUENCE [LARGE SCALE GENOMIC DNA]</scope>
    <source>
        <strain evidence="2">cv. Menghai</strain>
        <tissue evidence="1">Leaf</tissue>
    </source>
</reference>
<organism evidence="1 2">
    <name type="scientific">Oryza meyeriana var. granulata</name>
    <dbReference type="NCBI Taxonomy" id="110450"/>
    <lineage>
        <taxon>Eukaryota</taxon>
        <taxon>Viridiplantae</taxon>
        <taxon>Streptophyta</taxon>
        <taxon>Embryophyta</taxon>
        <taxon>Tracheophyta</taxon>
        <taxon>Spermatophyta</taxon>
        <taxon>Magnoliopsida</taxon>
        <taxon>Liliopsida</taxon>
        <taxon>Poales</taxon>
        <taxon>Poaceae</taxon>
        <taxon>BOP clade</taxon>
        <taxon>Oryzoideae</taxon>
        <taxon>Oryzeae</taxon>
        <taxon>Oryzinae</taxon>
        <taxon>Oryza</taxon>
        <taxon>Oryza meyeriana</taxon>
    </lineage>
</organism>
<dbReference type="Proteomes" id="UP000479710">
    <property type="component" value="Unassembled WGS sequence"/>
</dbReference>
<sequence length="64" mass="7311">MALFMKVKAVESLDMSCNIQEFWSMPFESAIEENATLTSDYAADLIEDLICRMDVLDPQNSIYL</sequence>
<accession>A0A6G1EQX2</accession>
<comment type="caution">
    <text evidence="1">The sequence shown here is derived from an EMBL/GenBank/DDBJ whole genome shotgun (WGS) entry which is preliminary data.</text>
</comment>
<dbReference type="EMBL" id="SPHZ02000003">
    <property type="protein sequence ID" value="KAF0927036.1"/>
    <property type="molecule type" value="Genomic_DNA"/>
</dbReference>